<dbReference type="STRING" id="1792290.MSP8886_01816"/>
<reference evidence="1 2" key="1">
    <citation type="submission" date="2016-06" db="EMBL/GenBank/DDBJ databases">
        <authorList>
            <person name="Kjaerup R.B."/>
            <person name="Dalgaard T.S."/>
            <person name="Juul-Madsen H.R."/>
        </authorList>
    </citation>
    <scope>NUCLEOTIDE SEQUENCE [LARGE SCALE GENOMIC DNA]</scope>
    <source>
        <strain evidence="1 2">CECT 8886</strain>
    </source>
</reference>
<keyword evidence="2" id="KW-1185">Reference proteome</keyword>
<name>A0A1A8TCH4_9GAMM</name>
<dbReference type="AlphaFoldDB" id="A0A1A8TCH4"/>
<evidence type="ECO:0000313" key="2">
    <source>
        <dbReference type="Proteomes" id="UP000092544"/>
    </source>
</evidence>
<dbReference type="OrthoDB" id="5677166at2"/>
<dbReference type="RefSeq" id="WP_067015242.1">
    <property type="nucleotide sequence ID" value="NZ_FLOB01000003.1"/>
</dbReference>
<proteinExistence type="predicted"/>
<sequence length="155" mass="17350">MMISLAYSNALGGLDIVPTTDDALTWLDNAISISLFTDARASDDDLLPDGSQDKRGYWGDMDLPDKQSLGSKLWLLSRSKITQETLNAMHDYLTQAVQWLIDEGHLQAINIKVERDRATQQGVGDPNRVNFRLDCQLNNGEWVSVFRAHDITNGE</sequence>
<dbReference type="Pfam" id="PF07409">
    <property type="entry name" value="GP46"/>
    <property type="match status" value="1"/>
</dbReference>
<dbReference type="EMBL" id="FLOB01000003">
    <property type="protein sequence ID" value="SBS30445.1"/>
    <property type="molecule type" value="Genomic_DNA"/>
</dbReference>
<gene>
    <name evidence="1" type="ORF">MSP8886_01816</name>
</gene>
<accession>A0A1A8TCH4</accession>
<dbReference type="Proteomes" id="UP000092544">
    <property type="component" value="Unassembled WGS sequence"/>
</dbReference>
<organism evidence="1 2">
    <name type="scientific">Marinomonas spartinae</name>
    <dbReference type="NCBI Taxonomy" id="1792290"/>
    <lineage>
        <taxon>Bacteria</taxon>
        <taxon>Pseudomonadati</taxon>
        <taxon>Pseudomonadota</taxon>
        <taxon>Gammaproteobacteria</taxon>
        <taxon>Oceanospirillales</taxon>
        <taxon>Oceanospirillaceae</taxon>
        <taxon>Marinomonas</taxon>
    </lineage>
</organism>
<evidence type="ECO:0000313" key="1">
    <source>
        <dbReference type="EMBL" id="SBS30445.1"/>
    </source>
</evidence>
<dbReference type="InterPro" id="IPR010877">
    <property type="entry name" value="Phage_Mu_Gp46"/>
</dbReference>
<protein>
    <submittedName>
        <fullName evidence="1">Phage protein GP46</fullName>
    </submittedName>
</protein>